<feature type="compositionally biased region" description="Polar residues" evidence="1">
    <location>
        <begin position="22"/>
        <end position="41"/>
    </location>
</feature>
<dbReference type="EMBL" id="PXXK01000128">
    <property type="protein sequence ID" value="RFN50799.1"/>
    <property type="molecule type" value="Genomic_DNA"/>
</dbReference>
<accession>A0A395MUD0</accession>
<proteinExistence type="predicted"/>
<dbReference type="OrthoDB" id="5326346at2759"/>
<dbReference type="Proteomes" id="UP000265631">
    <property type="component" value="Unassembled WGS sequence"/>
</dbReference>
<organism evidence="2 3">
    <name type="scientific">Fusarium flagelliforme</name>
    <dbReference type="NCBI Taxonomy" id="2675880"/>
    <lineage>
        <taxon>Eukaryota</taxon>
        <taxon>Fungi</taxon>
        <taxon>Dikarya</taxon>
        <taxon>Ascomycota</taxon>
        <taxon>Pezizomycotina</taxon>
        <taxon>Sordariomycetes</taxon>
        <taxon>Hypocreomycetidae</taxon>
        <taxon>Hypocreales</taxon>
        <taxon>Nectriaceae</taxon>
        <taxon>Fusarium</taxon>
        <taxon>Fusarium incarnatum-equiseti species complex</taxon>
    </lineage>
</organism>
<dbReference type="STRING" id="2594813.A0A395MUD0"/>
<reference evidence="2 3" key="1">
    <citation type="journal article" date="2018" name="PLoS Pathog.">
        <title>Evolution of structural diversity of trichothecenes, a family of toxins produced by plant pathogenic and entomopathogenic fungi.</title>
        <authorList>
            <person name="Proctor R.H."/>
            <person name="McCormick S.P."/>
            <person name="Kim H.S."/>
            <person name="Cardoza R.E."/>
            <person name="Stanley A.M."/>
            <person name="Lindo L."/>
            <person name="Kelly A."/>
            <person name="Brown D.W."/>
            <person name="Lee T."/>
            <person name="Vaughan M.M."/>
            <person name="Alexander N.J."/>
            <person name="Busman M."/>
            <person name="Gutierrez S."/>
        </authorList>
    </citation>
    <scope>NUCLEOTIDE SEQUENCE [LARGE SCALE GENOMIC DNA]</scope>
    <source>
        <strain evidence="2 3">NRRL 13405</strain>
    </source>
</reference>
<evidence type="ECO:0000256" key="1">
    <source>
        <dbReference type="SAM" id="MobiDB-lite"/>
    </source>
</evidence>
<dbReference type="SUPFAM" id="SSF54695">
    <property type="entry name" value="POZ domain"/>
    <property type="match status" value="1"/>
</dbReference>
<feature type="region of interest" description="Disordered" evidence="1">
    <location>
        <begin position="1"/>
        <end position="41"/>
    </location>
</feature>
<dbReference type="InterPro" id="IPR011333">
    <property type="entry name" value="SKP1/BTB/POZ_sf"/>
</dbReference>
<keyword evidence="3" id="KW-1185">Reference proteome</keyword>
<evidence type="ECO:0000313" key="2">
    <source>
        <dbReference type="EMBL" id="RFN50799.1"/>
    </source>
</evidence>
<dbReference type="AlphaFoldDB" id="A0A395MUD0"/>
<evidence type="ECO:0000313" key="3">
    <source>
        <dbReference type="Proteomes" id="UP000265631"/>
    </source>
</evidence>
<protein>
    <recommendedName>
        <fullName evidence="4">BTB domain-containing protein</fullName>
    </recommendedName>
</protein>
<gene>
    <name evidence="2" type="ORF">FIE12Z_5037</name>
</gene>
<name>A0A395MUD0_9HYPO</name>
<dbReference type="Gene3D" id="3.30.710.10">
    <property type="entry name" value="Potassium Channel Kv1.1, Chain A"/>
    <property type="match status" value="1"/>
</dbReference>
<feature type="compositionally biased region" description="Basic residues" evidence="1">
    <location>
        <begin position="1"/>
        <end position="10"/>
    </location>
</feature>
<evidence type="ECO:0008006" key="4">
    <source>
        <dbReference type="Google" id="ProtNLM"/>
    </source>
</evidence>
<comment type="caution">
    <text evidence="2">The sequence shown here is derived from an EMBL/GenBank/DDBJ whole genome shotgun (WGS) entry which is preliminary data.</text>
</comment>
<sequence length="421" mass="48788">MDTIKHRKARSKETEQARGKQIHNTGSPPNKTQKNHSQSDTVSQQFTMKKSLLELDPDADALIILQRPNLQQVRPYLKDELSAWGERVHDKKKAEPTTTVSPETERVHTITKATALKEITSLQPEQKDGTPNEIVFRVSAKHLSMASSVFRRMVKGKFKESQPNHQGLLEFRTSEWNAKALLILLNIVHGNHSHIPKALSQETVAHIGLIVDYYDCIDIVKVFYHGWEAAFGNDWNSNDWDPSWPDIEHQGLTSFGKKQQFQLFIAWAFQSDTVFSYLATNAILTATGPIDTYLPIPKRVTEKFDQRRIALLEQLFRRLYNLQKSLHEEPDEYDQQSDGRLLGHLMRQMWRMGLPPAKPERPFDGYSVFTVAESIRSIKTPRPLYHEGRMDTRKLEDRLKFNKDRFYHQIARMTLKEFGKE</sequence>